<evidence type="ECO:0000313" key="3">
    <source>
        <dbReference type="Proteomes" id="UP001218218"/>
    </source>
</evidence>
<comment type="caution">
    <text evidence="2">The sequence shown here is derived from an EMBL/GenBank/DDBJ whole genome shotgun (WGS) entry which is preliminary data.</text>
</comment>
<organism evidence="2 3">
    <name type="scientific">Mycena albidolilacea</name>
    <dbReference type="NCBI Taxonomy" id="1033008"/>
    <lineage>
        <taxon>Eukaryota</taxon>
        <taxon>Fungi</taxon>
        <taxon>Dikarya</taxon>
        <taxon>Basidiomycota</taxon>
        <taxon>Agaricomycotina</taxon>
        <taxon>Agaricomycetes</taxon>
        <taxon>Agaricomycetidae</taxon>
        <taxon>Agaricales</taxon>
        <taxon>Marasmiineae</taxon>
        <taxon>Mycenaceae</taxon>
        <taxon>Mycena</taxon>
    </lineage>
</organism>
<protein>
    <recommendedName>
        <fullName evidence="1">MACPF domain-containing protein</fullName>
    </recommendedName>
</protein>
<proteinExistence type="predicted"/>
<accession>A0AAD7A353</accession>
<dbReference type="Pfam" id="PF01823">
    <property type="entry name" value="MACPF"/>
    <property type="match status" value="1"/>
</dbReference>
<dbReference type="Gene3D" id="3.40.50.300">
    <property type="entry name" value="P-loop containing nucleotide triphosphate hydrolases"/>
    <property type="match status" value="1"/>
</dbReference>
<sequence>MSSEEVINTLSSNPGKLADARNENTKLNEQAGLLQLYQNWARETGRHYDQAIILLVGHSGHGKSKTINRLIGHNLLQVGRIDKLGSTTKAVQRVKMPVPASNIEPAVTLALDDTPGYADNTYDDRGANLTLIKIYQERYFSESAGLQWRRYPNIILLVTSWNTITVDAYNAPEYFTSPVGQSMFKLSHAGLVDLRRTNVIVVVTKSLSFMSEFDDYKTQQEKHEQWNIEAGRRRGIITDLQRKVFPKSIPWPIIFIENGGGQQVHHRYPTLPNGELSHQNLFDAIRGVIEQKGPKGASDLAGVQALRLITGAEPFGASCQPQKEILIDNTVTNIPSVTEDSDISWTKPPRSGRSSELADQFLGVTYDPISGSYGRTCVLELGPSEVGFRKGSGAESYFTQADDVQEENTAVATRLRCDFDVPNLARLNIHYSTSDGVKHARNSGSHLYVAQHLMEEAAVRPLCPHLSKDMLQIISSLPPWSDASKPQYNDFFHSHGTHVVLRLALGGNIRIVVKNARILAEHTLDWELKPAWPQLEKPSAPLRTLWERGISGFL</sequence>
<dbReference type="EMBL" id="JARIHO010000017">
    <property type="protein sequence ID" value="KAJ7348406.1"/>
    <property type="molecule type" value="Genomic_DNA"/>
</dbReference>
<dbReference type="AlphaFoldDB" id="A0AAD7A353"/>
<evidence type="ECO:0000259" key="1">
    <source>
        <dbReference type="Pfam" id="PF01823"/>
    </source>
</evidence>
<gene>
    <name evidence="2" type="ORF">DFH08DRAFT_1079885</name>
</gene>
<dbReference type="SUPFAM" id="SSF52540">
    <property type="entry name" value="P-loop containing nucleoside triphosphate hydrolases"/>
    <property type="match status" value="1"/>
</dbReference>
<evidence type="ECO:0000313" key="2">
    <source>
        <dbReference type="EMBL" id="KAJ7348406.1"/>
    </source>
</evidence>
<name>A0AAD7A353_9AGAR</name>
<reference evidence="2" key="1">
    <citation type="submission" date="2023-03" db="EMBL/GenBank/DDBJ databases">
        <title>Massive genome expansion in bonnet fungi (Mycena s.s.) driven by repeated elements and novel gene families across ecological guilds.</title>
        <authorList>
            <consortium name="Lawrence Berkeley National Laboratory"/>
            <person name="Harder C.B."/>
            <person name="Miyauchi S."/>
            <person name="Viragh M."/>
            <person name="Kuo A."/>
            <person name="Thoen E."/>
            <person name="Andreopoulos B."/>
            <person name="Lu D."/>
            <person name="Skrede I."/>
            <person name="Drula E."/>
            <person name="Henrissat B."/>
            <person name="Morin E."/>
            <person name="Kohler A."/>
            <person name="Barry K."/>
            <person name="LaButti K."/>
            <person name="Morin E."/>
            <person name="Salamov A."/>
            <person name="Lipzen A."/>
            <person name="Mereny Z."/>
            <person name="Hegedus B."/>
            <person name="Baldrian P."/>
            <person name="Stursova M."/>
            <person name="Weitz H."/>
            <person name="Taylor A."/>
            <person name="Grigoriev I.V."/>
            <person name="Nagy L.G."/>
            <person name="Martin F."/>
            <person name="Kauserud H."/>
        </authorList>
    </citation>
    <scope>NUCLEOTIDE SEQUENCE</scope>
    <source>
        <strain evidence="2">CBHHK002</strain>
    </source>
</reference>
<feature type="domain" description="MACPF" evidence="1">
    <location>
        <begin position="460"/>
        <end position="514"/>
    </location>
</feature>
<dbReference type="InterPro" id="IPR020864">
    <property type="entry name" value="MACPF"/>
</dbReference>
<dbReference type="Proteomes" id="UP001218218">
    <property type="component" value="Unassembled WGS sequence"/>
</dbReference>
<dbReference type="InterPro" id="IPR027417">
    <property type="entry name" value="P-loop_NTPase"/>
</dbReference>
<keyword evidence="3" id="KW-1185">Reference proteome</keyword>